<comment type="subcellular location">
    <subcellularLocation>
        <location evidence="1">Mitochondrion</location>
    </subcellularLocation>
</comment>
<evidence type="ECO:0000256" key="1">
    <source>
        <dbReference type="ARBA" id="ARBA00004173"/>
    </source>
</evidence>
<dbReference type="EMBL" id="JANBPY010003237">
    <property type="protein sequence ID" value="KAJ1952320.1"/>
    <property type="molecule type" value="Genomic_DNA"/>
</dbReference>
<protein>
    <recommendedName>
        <fullName evidence="7">Large ribosomal subunit protein bL32m</fullName>
    </recommendedName>
</protein>
<evidence type="ECO:0000256" key="6">
    <source>
        <dbReference type="ARBA" id="ARBA00023274"/>
    </source>
</evidence>
<comment type="caution">
    <text evidence="8">The sequence shown here is derived from an EMBL/GenBank/DDBJ whole genome shotgun (WGS) entry which is preliminary data.</text>
</comment>
<evidence type="ECO:0000313" key="9">
    <source>
        <dbReference type="Proteomes" id="UP001150925"/>
    </source>
</evidence>
<feature type="non-terminal residue" evidence="8">
    <location>
        <position position="130"/>
    </location>
</feature>
<keyword evidence="6" id="KW-0687">Ribonucleoprotein</keyword>
<dbReference type="SUPFAM" id="SSF57829">
    <property type="entry name" value="Zn-binding ribosomal proteins"/>
    <property type="match status" value="1"/>
</dbReference>
<dbReference type="HAMAP" id="MF_00340">
    <property type="entry name" value="Ribosomal_bL32"/>
    <property type="match status" value="1"/>
</dbReference>
<dbReference type="PANTHER" id="PTHR21026">
    <property type="entry name" value="39S RIBOSOMAL PROTEIN L32, MITOCHONDRIAL"/>
    <property type="match status" value="1"/>
</dbReference>
<dbReference type="PANTHER" id="PTHR21026:SF2">
    <property type="entry name" value="LARGE RIBOSOMAL SUBUNIT PROTEIN BL32M"/>
    <property type="match status" value="1"/>
</dbReference>
<keyword evidence="3" id="KW-0809">Transit peptide</keyword>
<sequence>MRPSLGTDPARLYHALGHPFLQSGTITTPFQDQSAGTATELPSLWNGLQRLSQEIHSRIGEIMQEAFLWAVPKKKTTHSKRRMRDANKAIKDRRDITKCPACGRKKLLHHICLYCYRDIKKRYREKKLAD</sequence>
<dbReference type="AlphaFoldDB" id="A0A9W8APF8"/>
<proteinExistence type="inferred from homology"/>
<name>A0A9W8APF8_9FUNG</name>
<reference evidence="8" key="1">
    <citation type="submission" date="2022-07" db="EMBL/GenBank/DDBJ databases">
        <title>Phylogenomic reconstructions and comparative analyses of Kickxellomycotina fungi.</title>
        <authorList>
            <person name="Reynolds N.K."/>
            <person name="Stajich J.E."/>
            <person name="Barry K."/>
            <person name="Grigoriev I.V."/>
            <person name="Crous P."/>
            <person name="Smith M.E."/>
        </authorList>
    </citation>
    <scope>NUCLEOTIDE SEQUENCE</scope>
    <source>
        <strain evidence="8">RSA 1196</strain>
    </source>
</reference>
<dbReference type="InterPro" id="IPR002677">
    <property type="entry name" value="Ribosomal_bL32"/>
</dbReference>
<dbReference type="GO" id="GO:0003735">
    <property type="term" value="F:structural constituent of ribosome"/>
    <property type="evidence" value="ECO:0007669"/>
    <property type="project" value="InterPro"/>
</dbReference>
<dbReference type="InterPro" id="IPR011332">
    <property type="entry name" value="Ribosomal_zn-bd"/>
</dbReference>
<evidence type="ECO:0000256" key="5">
    <source>
        <dbReference type="ARBA" id="ARBA00023128"/>
    </source>
</evidence>
<dbReference type="InterPro" id="IPR051991">
    <property type="entry name" value="Mitoribosomal_protein_bL32"/>
</dbReference>
<evidence type="ECO:0000256" key="4">
    <source>
        <dbReference type="ARBA" id="ARBA00022980"/>
    </source>
</evidence>
<evidence type="ECO:0000313" key="8">
    <source>
        <dbReference type="EMBL" id="KAJ1952320.1"/>
    </source>
</evidence>
<evidence type="ECO:0000256" key="3">
    <source>
        <dbReference type="ARBA" id="ARBA00022946"/>
    </source>
</evidence>
<gene>
    <name evidence="8" type="ORF">IWQ62_006249</name>
</gene>
<comment type="similarity">
    <text evidence="2">Belongs to the bacterial ribosomal protein bL32 family.</text>
</comment>
<evidence type="ECO:0000256" key="2">
    <source>
        <dbReference type="ARBA" id="ARBA00008560"/>
    </source>
</evidence>
<accession>A0A9W8APF8</accession>
<dbReference type="GO" id="GO:0006412">
    <property type="term" value="P:translation"/>
    <property type="evidence" value="ECO:0007669"/>
    <property type="project" value="InterPro"/>
</dbReference>
<dbReference type="Proteomes" id="UP001150925">
    <property type="component" value="Unassembled WGS sequence"/>
</dbReference>
<keyword evidence="4" id="KW-0689">Ribosomal protein</keyword>
<dbReference type="GO" id="GO:0005762">
    <property type="term" value="C:mitochondrial large ribosomal subunit"/>
    <property type="evidence" value="ECO:0007669"/>
    <property type="project" value="TreeGrafter"/>
</dbReference>
<keyword evidence="9" id="KW-1185">Reference proteome</keyword>
<dbReference type="NCBIfam" id="TIGR01031">
    <property type="entry name" value="rpmF_bact"/>
    <property type="match status" value="1"/>
</dbReference>
<organism evidence="8 9">
    <name type="scientific">Dispira parvispora</name>
    <dbReference type="NCBI Taxonomy" id="1520584"/>
    <lineage>
        <taxon>Eukaryota</taxon>
        <taxon>Fungi</taxon>
        <taxon>Fungi incertae sedis</taxon>
        <taxon>Zoopagomycota</taxon>
        <taxon>Kickxellomycotina</taxon>
        <taxon>Dimargaritomycetes</taxon>
        <taxon>Dimargaritales</taxon>
        <taxon>Dimargaritaceae</taxon>
        <taxon>Dispira</taxon>
    </lineage>
</organism>
<dbReference type="Pfam" id="PF01783">
    <property type="entry name" value="Ribosomal_L32p"/>
    <property type="match status" value="1"/>
</dbReference>
<keyword evidence="5" id="KW-0496">Mitochondrion</keyword>
<dbReference type="OrthoDB" id="2014905at2759"/>
<evidence type="ECO:0000256" key="7">
    <source>
        <dbReference type="ARBA" id="ARBA00039935"/>
    </source>
</evidence>